<evidence type="ECO:0000256" key="5">
    <source>
        <dbReference type="ARBA" id="ARBA00022741"/>
    </source>
</evidence>
<dbReference type="PANTHER" id="PTHR23070">
    <property type="entry name" value="BCS1 AAA-TYPE ATPASE"/>
    <property type="match status" value="1"/>
</dbReference>
<evidence type="ECO:0000256" key="3">
    <source>
        <dbReference type="ARBA" id="ARBA00016942"/>
    </source>
</evidence>
<evidence type="ECO:0000256" key="13">
    <source>
        <dbReference type="ARBA" id="ARBA00048778"/>
    </source>
</evidence>
<evidence type="ECO:0000256" key="6">
    <source>
        <dbReference type="ARBA" id="ARBA00022792"/>
    </source>
</evidence>
<keyword evidence="4" id="KW-0812">Transmembrane</keyword>
<dbReference type="InterPro" id="IPR027417">
    <property type="entry name" value="P-loop_NTPase"/>
</dbReference>
<dbReference type="InterPro" id="IPR057495">
    <property type="entry name" value="AAA_lid_BCS1"/>
</dbReference>
<dbReference type="Pfam" id="PF00004">
    <property type="entry name" value="AAA"/>
    <property type="match status" value="1"/>
</dbReference>
<protein>
    <recommendedName>
        <fullName evidence="3">Mitochondrial chaperone BCS1</fullName>
    </recommendedName>
    <alternativeName>
        <fullName evidence="12">BCS1-like protein</fullName>
    </alternativeName>
</protein>
<dbReference type="Gene3D" id="3.40.50.300">
    <property type="entry name" value="P-loop containing nucleotide triphosphate hydrolases"/>
    <property type="match status" value="1"/>
</dbReference>
<dbReference type="InterPro" id="IPR050747">
    <property type="entry name" value="Mitochondrial_chaperone_BCS1"/>
</dbReference>
<feature type="domain" description="AAA+ ATPase" evidence="15">
    <location>
        <begin position="176"/>
        <end position="311"/>
    </location>
</feature>
<keyword evidence="11" id="KW-0472">Membrane</keyword>
<dbReference type="PROSITE" id="PS00674">
    <property type="entry name" value="AAA"/>
    <property type="match status" value="1"/>
</dbReference>
<evidence type="ECO:0000256" key="14">
    <source>
        <dbReference type="RuleBase" id="RU003651"/>
    </source>
</evidence>
<keyword evidence="8 14" id="KW-0067">ATP-binding</keyword>
<keyword evidence="10" id="KW-0496">Mitochondrion</keyword>
<keyword evidence="18" id="KW-1185">Reference proteome</keyword>
<comment type="catalytic activity">
    <reaction evidence="13">
        <text>ATP + H2O = ADP + phosphate + H(+)</text>
        <dbReference type="Rhea" id="RHEA:13065"/>
        <dbReference type="ChEBI" id="CHEBI:15377"/>
        <dbReference type="ChEBI" id="CHEBI:15378"/>
        <dbReference type="ChEBI" id="CHEBI:30616"/>
        <dbReference type="ChEBI" id="CHEBI:43474"/>
        <dbReference type="ChEBI" id="CHEBI:456216"/>
    </reaction>
    <physiologicalReaction direction="left-to-right" evidence="13">
        <dbReference type="Rhea" id="RHEA:13066"/>
    </physiologicalReaction>
</comment>
<keyword evidence="5 14" id="KW-0547">Nucleotide-binding</keyword>
<keyword evidence="9" id="KW-1133">Transmembrane helix</keyword>
<feature type="domain" description="BCS1 N-terminal" evidence="16">
    <location>
        <begin position="1"/>
        <end position="145"/>
    </location>
</feature>
<reference evidence="17" key="1">
    <citation type="journal article" date="2021" name="Mol. Ecol. Resour.">
        <title>Apolygus lucorum genome provides insights into omnivorousness and mesophyll feeding.</title>
        <authorList>
            <person name="Liu Y."/>
            <person name="Liu H."/>
            <person name="Wang H."/>
            <person name="Huang T."/>
            <person name="Liu B."/>
            <person name="Yang B."/>
            <person name="Yin L."/>
            <person name="Li B."/>
            <person name="Zhang Y."/>
            <person name="Zhang S."/>
            <person name="Jiang F."/>
            <person name="Zhang X."/>
            <person name="Ren Y."/>
            <person name="Wang B."/>
            <person name="Wang S."/>
            <person name="Lu Y."/>
            <person name="Wu K."/>
            <person name="Fan W."/>
            <person name="Wang G."/>
        </authorList>
    </citation>
    <scope>NUCLEOTIDE SEQUENCE</scope>
    <source>
        <strain evidence="17">12Hb</strain>
    </source>
</reference>
<dbReference type="InterPro" id="IPR014851">
    <property type="entry name" value="BCS1_N"/>
</dbReference>
<comment type="subcellular location">
    <subcellularLocation>
        <location evidence="1">Mitochondrion inner membrane</location>
        <topology evidence="1">Single-pass membrane protein</topology>
    </subcellularLocation>
</comment>
<keyword evidence="6" id="KW-0999">Mitochondrion inner membrane</keyword>
<name>A0A8S9XEI5_APOLU</name>
<dbReference type="Pfam" id="PF08740">
    <property type="entry name" value="BCS1_N"/>
    <property type="match status" value="1"/>
</dbReference>
<dbReference type="InterPro" id="IPR003960">
    <property type="entry name" value="ATPase_AAA_CS"/>
</dbReference>
<accession>A0A8S9XEI5</accession>
<dbReference type="InterPro" id="IPR003959">
    <property type="entry name" value="ATPase_AAA_core"/>
</dbReference>
<dbReference type="FunFam" id="3.40.50.300:FF:000768">
    <property type="entry name" value="Probable mitochondrial chaperone bcs1"/>
    <property type="match status" value="1"/>
</dbReference>
<dbReference type="GO" id="GO:0016887">
    <property type="term" value="F:ATP hydrolysis activity"/>
    <property type="evidence" value="ECO:0007669"/>
    <property type="project" value="InterPro"/>
</dbReference>
<evidence type="ECO:0000256" key="2">
    <source>
        <dbReference type="ARBA" id="ARBA00007448"/>
    </source>
</evidence>
<evidence type="ECO:0000256" key="10">
    <source>
        <dbReference type="ARBA" id="ARBA00023128"/>
    </source>
</evidence>
<evidence type="ECO:0000313" key="18">
    <source>
        <dbReference type="Proteomes" id="UP000466442"/>
    </source>
</evidence>
<keyword evidence="7" id="KW-0378">Hydrolase</keyword>
<dbReference type="SUPFAM" id="SSF52540">
    <property type="entry name" value="P-loop containing nucleoside triphosphate hydrolases"/>
    <property type="match status" value="1"/>
</dbReference>
<dbReference type="CDD" id="cd19510">
    <property type="entry name" value="RecA-like_BCS1"/>
    <property type="match status" value="1"/>
</dbReference>
<evidence type="ECO:0000259" key="16">
    <source>
        <dbReference type="SMART" id="SM01024"/>
    </source>
</evidence>
<evidence type="ECO:0000256" key="1">
    <source>
        <dbReference type="ARBA" id="ARBA00004434"/>
    </source>
</evidence>
<sequence length="375" mass="42682">MITLEVPCRDKSYQWLLHWITVRGARKTQHLSVETTFEQHDTGHVKTKYDFIPSVGTHYFKHQGTWIKVERTREQHTLDLHMGVPWETVTLTSLGQNKQLYFSILEEARQMALTETEGKTIMYTAMGPDWRQFGHPRKRRPIDSVVLDTGVSDRILSDVKDFLKAASWYGDRGIPYRRGYLLHGPPGCGKSSYITALAGELSFGICVLNLSDRGLTDDRLNHLLSVAPQNTIILLEDIDAAFVSREDTKQVSTAYEGLNRVTFSGLLNCLDGVASTEARIVFMTTNYVERLDPALVRPGRVDVKEYIGFCTGPQLEKMFSRFYLTESPELPKEFSSRVLAEGKHLSAAQVQGYFMRHKTASTRTVIQNVKQIWED</sequence>
<gene>
    <name evidence="17" type="ORF">GE061_018614</name>
</gene>
<dbReference type="GO" id="GO:0005524">
    <property type="term" value="F:ATP binding"/>
    <property type="evidence" value="ECO:0007669"/>
    <property type="project" value="UniProtKB-KW"/>
</dbReference>
<comment type="caution">
    <text evidence="17">The sequence shown here is derived from an EMBL/GenBank/DDBJ whole genome shotgun (WGS) entry which is preliminary data.</text>
</comment>
<evidence type="ECO:0000313" key="17">
    <source>
        <dbReference type="EMBL" id="KAF6207373.1"/>
    </source>
</evidence>
<dbReference type="GO" id="GO:0034551">
    <property type="term" value="P:mitochondrial respiratory chain complex III assembly"/>
    <property type="evidence" value="ECO:0007669"/>
    <property type="project" value="UniProtKB-ARBA"/>
</dbReference>
<comment type="similarity">
    <text evidence="2">Belongs to the AAA ATPase family. BCS1 subfamily.</text>
</comment>
<dbReference type="Pfam" id="PF25426">
    <property type="entry name" value="AAA_lid_BCS1"/>
    <property type="match status" value="1"/>
</dbReference>
<proteinExistence type="inferred from homology"/>
<dbReference type="OrthoDB" id="10251412at2759"/>
<dbReference type="Proteomes" id="UP000466442">
    <property type="component" value="Unassembled WGS sequence"/>
</dbReference>
<dbReference type="AlphaFoldDB" id="A0A8S9XEI5"/>
<dbReference type="SMART" id="SM00382">
    <property type="entry name" value="AAA"/>
    <property type="match status" value="1"/>
</dbReference>
<evidence type="ECO:0000256" key="9">
    <source>
        <dbReference type="ARBA" id="ARBA00022989"/>
    </source>
</evidence>
<dbReference type="InterPro" id="IPR003593">
    <property type="entry name" value="AAA+_ATPase"/>
</dbReference>
<evidence type="ECO:0000256" key="12">
    <source>
        <dbReference type="ARBA" id="ARBA00032816"/>
    </source>
</evidence>
<evidence type="ECO:0000259" key="15">
    <source>
        <dbReference type="SMART" id="SM00382"/>
    </source>
</evidence>
<dbReference type="GO" id="GO:0005743">
    <property type="term" value="C:mitochondrial inner membrane"/>
    <property type="evidence" value="ECO:0007669"/>
    <property type="project" value="UniProtKB-SubCell"/>
</dbReference>
<dbReference type="SMART" id="SM01024">
    <property type="entry name" value="BCS1_N"/>
    <property type="match status" value="1"/>
</dbReference>
<evidence type="ECO:0000256" key="11">
    <source>
        <dbReference type="ARBA" id="ARBA00023136"/>
    </source>
</evidence>
<dbReference type="EMBL" id="WIXP02000008">
    <property type="protein sequence ID" value="KAF6207373.1"/>
    <property type="molecule type" value="Genomic_DNA"/>
</dbReference>
<evidence type="ECO:0000256" key="8">
    <source>
        <dbReference type="ARBA" id="ARBA00022840"/>
    </source>
</evidence>
<organism evidence="17 18">
    <name type="scientific">Apolygus lucorum</name>
    <name type="common">Small green plant bug</name>
    <name type="synonym">Lygocoris lucorum</name>
    <dbReference type="NCBI Taxonomy" id="248454"/>
    <lineage>
        <taxon>Eukaryota</taxon>
        <taxon>Metazoa</taxon>
        <taxon>Ecdysozoa</taxon>
        <taxon>Arthropoda</taxon>
        <taxon>Hexapoda</taxon>
        <taxon>Insecta</taxon>
        <taxon>Pterygota</taxon>
        <taxon>Neoptera</taxon>
        <taxon>Paraneoptera</taxon>
        <taxon>Hemiptera</taxon>
        <taxon>Heteroptera</taxon>
        <taxon>Panheteroptera</taxon>
        <taxon>Cimicomorpha</taxon>
        <taxon>Miridae</taxon>
        <taxon>Mirini</taxon>
        <taxon>Apolygus</taxon>
    </lineage>
</organism>
<evidence type="ECO:0000256" key="4">
    <source>
        <dbReference type="ARBA" id="ARBA00022692"/>
    </source>
</evidence>
<evidence type="ECO:0000256" key="7">
    <source>
        <dbReference type="ARBA" id="ARBA00022801"/>
    </source>
</evidence>